<reference evidence="3" key="1">
    <citation type="journal article" date="2018" name="Int. J. Syst. Evol. Microbiol.">
        <title>Jatrophihabitans telluris sp. nov., isolated from sediment soil of lava forest wetlands and the emended description of the genus Jatrophihabitans.</title>
        <authorList>
            <person name="Lee K.C."/>
            <person name="Suh M.K."/>
            <person name="Eom M.K."/>
            <person name="Kim K.K."/>
            <person name="Kim J.S."/>
            <person name="Kim D.S."/>
            <person name="Ko S.H."/>
            <person name="Shin Y.K."/>
            <person name="Lee J.S."/>
        </authorList>
    </citation>
    <scope>NUCLEOTIDE SEQUENCE</scope>
    <source>
        <strain evidence="3">N237</strain>
    </source>
</reference>
<dbReference type="RefSeq" id="WP_249771941.1">
    <property type="nucleotide sequence ID" value="NZ_CP097332.1"/>
</dbReference>
<accession>A0ABY4QZY8</accession>
<feature type="transmembrane region" description="Helical" evidence="2">
    <location>
        <begin position="181"/>
        <end position="203"/>
    </location>
</feature>
<gene>
    <name evidence="3" type="ORF">M6D93_00200</name>
</gene>
<dbReference type="Gene3D" id="1.10.287.1260">
    <property type="match status" value="1"/>
</dbReference>
<feature type="transmembrane region" description="Helical" evidence="2">
    <location>
        <begin position="21"/>
        <end position="42"/>
    </location>
</feature>
<evidence type="ECO:0000256" key="1">
    <source>
        <dbReference type="SAM" id="MobiDB-lite"/>
    </source>
</evidence>
<evidence type="ECO:0000313" key="4">
    <source>
        <dbReference type="Proteomes" id="UP001056336"/>
    </source>
</evidence>
<feature type="compositionally biased region" description="Polar residues" evidence="1">
    <location>
        <begin position="233"/>
        <end position="250"/>
    </location>
</feature>
<evidence type="ECO:0000256" key="2">
    <source>
        <dbReference type="SAM" id="Phobius"/>
    </source>
</evidence>
<name>A0ABY4QZY8_9ACTN</name>
<dbReference type="Proteomes" id="UP001056336">
    <property type="component" value="Chromosome"/>
</dbReference>
<dbReference type="InterPro" id="IPR008910">
    <property type="entry name" value="MSC_TM_helix"/>
</dbReference>
<feature type="transmembrane region" description="Helical" evidence="2">
    <location>
        <begin position="111"/>
        <end position="139"/>
    </location>
</feature>
<feature type="region of interest" description="Disordered" evidence="1">
    <location>
        <begin position="229"/>
        <end position="260"/>
    </location>
</feature>
<feature type="transmembrane region" description="Helical" evidence="2">
    <location>
        <begin position="82"/>
        <end position="99"/>
    </location>
</feature>
<dbReference type="Pfam" id="PF05552">
    <property type="entry name" value="MS_channel_1st_1"/>
    <property type="match status" value="2"/>
</dbReference>
<dbReference type="EMBL" id="CP097332">
    <property type="protein sequence ID" value="UQX88441.1"/>
    <property type="molecule type" value="Genomic_DNA"/>
</dbReference>
<evidence type="ECO:0000313" key="3">
    <source>
        <dbReference type="EMBL" id="UQX88441.1"/>
    </source>
</evidence>
<keyword evidence="2" id="KW-0472">Membrane</keyword>
<reference evidence="3" key="2">
    <citation type="submission" date="2022-05" db="EMBL/GenBank/DDBJ databases">
        <authorList>
            <person name="Kim J.-S."/>
            <person name="Lee K."/>
            <person name="Suh M."/>
            <person name="Eom M."/>
            <person name="Kim J.-S."/>
            <person name="Kim D.-S."/>
            <person name="Ko S.-H."/>
            <person name="Shin Y."/>
            <person name="Lee J.-S."/>
        </authorList>
    </citation>
    <scope>NUCLEOTIDE SEQUENCE</scope>
    <source>
        <strain evidence="3">N237</strain>
    </source>
</reference>
<keyword evidence="4" id="KW-1185">Reference proteome</keyword>
<protein>
    <submittedName>
        <fullName evidence="3">Uncharacterized protein</fullName>
    </submittedName>
</protein>
<organism evidence="3 4">
    <name type="scientific">Jatrophihabitans telluris</name>
    <dbReference type="NCBI Taxonomy" id="2038343"/>
    <lineage>
        <taxon>Bacteria</taxon>
        <taxon>Bacillati</taxon>
        <taxon>Actinomycetota</taxon>
        <taxon>Actinomycetes</taxon>
        <taxon>Jatrophihabitantales</taxon>
        <taxon>Jatrophihabitantaceae</taxon>
        <taxon>Jatrophihabitans</taxon>
    </lineage>
</organism>
<keyword evidence="2" id="KW-1133">Transmembrane helix</keyword>
<proteinExistence type="predicted"/>
<feature type="transmembrane region" description="Helical" evidence="2">
    <location>
        <begin position="151"/>
        <end position="169"/>
    </location>
</feature>
<sequence length="260" mass="27171">MIEAVDYGTGVTNAWSNVATFIPKFIVFLVILIVGWIIAKAITKALSAVLTRVGFDRLVERGGVKKALASSKYDASDILAKVVYYAIMLFVLSTAFGVFGQNPISDYLHAVIAYLPLVFVAIIIVIIASAVAAAVKALIENSLSGLSYARVLGNAASGLILAFGLIAALDQLHIATNVVNAVLYASLAAIVGILVIAVGGGGIKTMSQRWEAVAAKYDEEKPRIADAARNAPSVKSQAQQAKSATLNSTDGRPASYGSAL</sequence>
<keyword evidence="2" id="KW-0812">Transmembrane</keyword>